<keyword evidence="3" id="KW-0716">Sensory transduction</keyword>
<dbReference type="PANTHER" id="PTHR21137">
    <property type="entry name" value="ODORANT RECEPTOR"/>
    <property type="match status" value="1"/>
</dbReference>
<evidence type="ECO:0000256" key="1">
    <source>
        <dbReference type="ARBA" id="ARBA00004651"/>
    </source>
</evidence>
<accession>A0A653BPA9</accession>
<dbReference type="EMBL" id="CAACVG010003336">
    <property type="protein sequence ID" value="VEN37427.1"/>
    <property type="molecule type" value="Genomic_DNA"/>
</dbReference>
<keyword evidence="4 10" id="KW-0812">Transmembrane</keyword>
<evidence type="ECO:0008006" key="13">
    <source>
        <dbReference type="Google" id="ProtNLM"/>
    </source>
</evidence>
<evidence type="ECO:0000256" key="6">
    <source>
        <dbReference type="ARBA" id="ARBA00022989"/>
    </source>
</evidence>
<dbReference type="GO" id="GO:0007165">
    <property type="term" value="P:signal transduction"/>
    <property type="evidence" value="ECO:0007669"/>
    <property type="project" value="UniProtKB-KW"/>
</dbReference>
<dbReference type="OrthoDB" id="6614360at2759"/>
<keyword evidence="7 10" id="KW-0472">Membrane</keyword>
<dbReference type="PANTHER" id="PTHR21137:SF35">
    <property type="entry name" value="ODORANT RECEPTOR 19A-RELATED"/>
    <property type="match status" value="1"/>
</dbReference>
<name>A0A653BPA9_CALMS</name>
<proteinExistence type="predicted"/>
<protein>
    <recommendedName>
        <fullName evidence="13">Odorant receptor</fullName>
    </recommendedName>
</protein>
<feature type="transmembrane region" description="Helical" evidence="10">
    <location>
        <begin position="93"/>
        <end position="115"/>
    </location>
</feature>
<keyword evidence="9" id="KW-0807">Transducer</keyword>
<feature type="transmembrane region" description="Helical" evidence="10">
    <location>
        <begin position="204"/>
        <end position="222"/>
    </location>
</feature>
<evidence type="ECO:0000256" key="8">
    <source>
        <dbReference type="ARBA" id="ARBA00023170"/>
    </source>
</evidence>
<keyword evidence="5" id="KW-0552">Olfaction</keyword>
<dbReference type="Proteomes" id="UP000410492">
    <property type="component" value="Unassembled WGS sequence"/>
</dbReference>
<sequence>MITKIVLMVNKRKEMQEIFKHINNVFWKIEDVADENDRRAYKKILLRGRYTLHVWSALFVVWLCCICRTKSLPLKCYRPTWIPLYSIIALQDLTFILLSWTIIGIDGIITSFFLMTAIQLKMLNREIEAMFDTNDEDVIARKVITLIEHHDFMLRFTRLINDTISSSMVIFVGNIVTNICVYLYHFTVMNSISFAIIRDLDVVAMTLIEFFGAFFIPAQLCINQAEEIKYSAYFSKWYEHPQYYRHISMMIARDSLSIRMNAGGIVRLDLETALNVVKLTGSYYMFLRNFIES</sequence>
<dbReference type="GO" id="GO:0005549">
    <property type="term" value="F:odorant binding"/>
    <property type="evidence" value="ECO:0007669"/>
    <property type="project" value="InterPro"/>
</dbReference>
<evidence type="ECO:0000256" key="2">
    <source>
        <dbReference type="ARBA" id="ARBA00022475"/>
    </source>
</evidence>
<dbReference type="AlphaFoldDB" id="A0A653BPA9"/>
<dbReference type="GO" id="GO:0005886">
    <property type="term" value="C:plasma membrane"/>
    <property type="evidence" value="ECO:0007669"/>
    <property type="project" value="UniProtKB-SubCell"/>
</dbReference>
<evidence type="ECO:0000256" key="10">
    <source>
        <dbReference type="SAM" id="Phobius"/>
    </source>
</evidence>
<evidence type="ECO:0000313" key="12">
    <source>
        <dbReference type="Proteomes" id="UP000410492"/>
    </source>
</evidence>
<dbReference type="Pfam" id="PF02949">
    <property type="entry name" value="7tm_6"/>
    <property type="match status" value="1"/>
</dbReference>
<gene>
    <name evidence="11" type="ORF">CALMAC_LOCUS2678</name>
</gene>
<feature type="transmembrane region" description="Helical" evidence="10">
    <location>
        <begin position="52"/>
        <end position="73"/>
    </location>
</feature>
<evidence type="ECO:0000256" key="4">
    <source>
        <dbReference type="ARBA" id="ARBA00022692"/>
    </source>
</evidence>
<keyword evidence="8" id="KW-0675">Receptor</keyword>
<feature type="transmembrane region" description="Helical" evidence="10">
    <location>
        <begin position="163"/>
        <end position="184"/>
    </location>
</feature>
<reference evidence="11 12" key="1">
    <citation type="submission" date="2019-01" db="EMBL/GenBank/DDBJ databases">
        <authorList>
            <person name="Sayadi A."/>
        </authorList>
    </citation>
    <scope>NUCLEOTIDE SEQUENCE [LARGE SCALE GENOMIC DNA]</scope>
</reference>
<evidence type="ECO:0000313" key="11">
    <source>
        <dbReference type="EMBL" id="VEN37427.1"/>
    </source>
</evidence>
<keyword evidence="6 10" id="KW-1133">Transmembrane helix</keyword>
<comment type="subcellular location">
    <subcellularLocation>
        <location evidence="1">Cell membrane</location>
        <topology evidence="1">Multi-pass membrane protein</topology>
    </subcellularLocation>
</comment>
<dbReference type="GO" id="GO:0004984">
    <property type="term" value="F:olfactory receptor activity"/>
    <property type="evidence" value="ECO:0007669"/>
    <property type="project" value="InterPro"/>
</dbReference>
<organism evidence="11 12">
    <name type="scientific">Callosobruchus maculatus</name>
    <name type="common">Southern cowpea weevil</name>
    <name type="synonym">Pulse bruchid</name>
    <dbReference type="NCBI Taxonomy" id="64391"/>
    <lineage>
        <taxon>Eukaryota</taxon>
        <taxon>Metazoa</taxon>
        <taxon>Ecdysozoa</taxon>
        <taxon>Arthropoda</taxon>
        <taxon>Hexapoda</taxon>
        <taxon>Insecta</taxon>
        <taxon>Pterygota</taxon>
        <taxon>Neoptera</taxon>
        <taxon>Endopterygota</taxon>
        <taxon>Coleoptera</taxon>
        <taxon>Polyphaga</taxon>
        <taxon>Cucujiformia</taxon>
        <taxon>Chrysomeloidea</taxon>
        <taxon>Chrysomelidae</taxon>
        <taxon>Bruchinae</taxon>
        <taxon>Bruchini</taxon>
        <taxon>Callosobruchus</taxon>
    </lineage>
</organism>
<evidence type="ECO:0000256" key="9">
    <source>
        <dbReference type="ARBA" id="ARBA00023224"/>
    </source>
</evidence>
<keyword evidence="12" id="KW-1185">Reference proteome</keyword>
<evidence type="ECO:0000256" key="7">
    <source>
        <dbReference type="ARBA" id="ARBA00023136"/>
    </source>
</evidence>
<keyword evidence="2" id="KW-1003">Cell membrane</keyword>
<evidence type="ECO:0000256" key="5">
    <source>
        <dbReference type="ARBA" id="ARBA00022725"/>
    </source>
</evidence>
<evidence type="ECO:0000256" key="3">
    <source>
        <dbReference type="ARBA" id="ARBA00022606"/>
    </source>
</evidence>
<dbReference type="InterPro" id="IPR004117">
    <property type="entry name" value="7tm6_olfct_rcpt"/>
</dbReference>